<evidence type="ECO:0000256" key="2">
    <source>
        <dbReference type="SAM" id="Phobius"/>
    </source>
</evidence>
<feature type="region of interest" description="Disordered" evidence="1">
    <location>
        <begin position="283"/>
        <end position="305"/>
    </location>
</feature>
<keyword evidence="2" id="KW-1133">Transmembrane helix</keyword>
<feature type="transmembrane region" description="Helical" evidence="2">
    <location>
        <begin position="191"/>
        <end position="216"/>
    </location>
</feature>
<evidence type="ECO:0000313" key="3">
    <source>
        <dbReference type="EMBL" id="KAG9976483.1"/>
    </source>
</evidence>
<dbReference type="Pfam" id="PF11696">
    <property type="entry name" value="DUF3292"/>
    <property type="match status" value="1"/>
</dbReference>
<dbReference type="EMBL" id="JAHFXS010001616">
    <property type="protein sequence ID" value="KAG9976483.1"/>
    <property type="molecule type" value="Genomic_DNA"/>
</dbReference>
<sequence>MSESTTGTGVVYRDLHPINHPAVQQEIRETPATTASTTTTSTTPASEATVTDAAQNLTEEPTASHALAQADVDVKGVAQLTNHGADVKDLGWNEPPSKIPAPLVGGMDNEELWVLVRRFNKQMYHVKEYPYPVPGNLDLNIADEDEFSPDKLRATIERLYMTVGLGMMGFIKQIGRLRSWRERNRTAYFCAAYFVAWLFDMLVPLFTITLVVLIVYPPSRDVMFPPAPLALVDASTGGVQKPKAGVLGSTDTATGAPEHYKGEAAEAEASNFVNSIASVALASASGKHPQTEPPPGQAGVADSIPDPTSIAIGASSAKTSAEGKAVAPTHDKTKVPMETAMWSNMRPVMHGLADVADTWERFANALSPTPPFPRDLYRLRLAAVVVPLVAVSLFTSAYMFTKGVTFGIGFGFFGDPVIQPGLRWLNRTFPHWQKLLEIRNTLLKGVPTNAQLTITLLRIGEANKAPLPPPPHNKEPTPEVPTEITDEHLRAAGSDWPLNATQEELDEAMAHDPTTAHETSGADIDHSKDSKHGKKGHKLLSFFKGTVKGTVETALGADKLKAKAGSEPSKQRLGAVPKTKDYSVDGPVDFACRYHGKKGHTVISTRTTIPTVSFTLDKKVAEMGSLGREEELHPVWTIPITDIKELKKVGGLGWKAKLVVGWALDREVADGMEIVSKTGEAFTVTAMPLRDELFNRLVAMGGQKWEACRIPPFTPQVKKRAKARDESPGWASDVLVSRHATRHDLLHLVNLHVSFLFSNRVGMAEWRITDGRPARGLDDLDHESDAAIASISSRLDPSVVSFLKAAWHGFALDDPEPTHDFHRYVIGLASSEQLWQNINYAEDEDDSNKQRYLTLHMANWALRASHPLGLVLDQENSTAMQHMSIHDSDVTMDGGQSWLPLGVILDGLIDMIEKGKVVAVDEDYDGEQERIEPWIVPSYTERDLDETLQAFQSLVDAICVRMPNQIEHTETSLIDLVIAGDVERLPSNSFAYRFLSQAKVPPFIHIAPGLRIANHQPFAEVSLTETSAELYPLLLFTSTELAYRETRRAPWGEDIFDSPFPYEFHSVSAYAAGLYLTETEPQSTHPFEDGCKLLLPFTIGNNMCARTRDGAFIGEKVHSYGDISADDIEPKSTQLYQLGYNRFIEMHNIQLKHVLWKWMDMVEGGKWKINAEGVVRGMKKWKEADAEDAWQDYQLPLSW</sequence>
<feature type="region of interest" description="Disordered" evidence="1">
    <location>
        <begin position="16"/>
        <end position="48"/>
    </location>
</feature>
<feature type="compositionally biased region" description="Low complexity" evidence="1">
    <location>
        <begin position="30"/>
        <end position="48"/>
    </location>
</feature>
<keyword evidence="2" id="KW-0472">Membrane</keyword>
<proteinExistence type="predicted"/>
<dbReference type="AlphaFoldDB" id="A0A9P8FKE0"/>
<protein>
    <submittedName>
        <fullName evidence="3">Uncharacterized protein</fullName>
    </submittedName>
</protein>
<reference evidence="3" key="1">
    <citation type="journal article" date="2021" name="J Fungi (Basel)">
        <title>Virulence traits and population genomics of the black yeast Aureobasidium melanogenum.</title>
        <authorList>
            <person name="Cernosa A."/>
            <person name="Sun X."/>
            <person name="Gostincar C."/>
            <person name="Fang C."/>
            <person name="Gunde-Cimerman N."/>
            <person name="Song Z."/>
        </authorList>
    </citation>
    <scope>NUCLEOTIDE SEQUENCE</scope>
    <source>
        <strain evidence="3">EXF-9298</strain>
    </source>
</reference>
<organism evidence="3 4">
    <name type="scientific">Aureobasidium melanogenum</name>
    <name type="common">Aureobasidium pullulans var. melanogenum</name>
    <dbReference type="NCBI Taxonomy" id="46634"/>
    <lineage>
        <taxon>Eukaryota</taxon>
        <taxon>Fungi</taxon>
        <taxon>Dikarya</taxon>
        <taxon>Ascomycota</taxon>
        <taxon>Pezizomycotina</taxon>
        <taxon>Dothideomycetes</taxon>
        <taxon>Dothideomycetidae</taxon>
        <taxon>Dothideales</taxon>
        <taxon>Saccotheciaceae</taxon>
        <taxon>Aureobasidium</taxon>
    </lineage>
</organism>
<accession>A0A9P8FKE0</accession>
<evidence type="ECO:0000313" key="4">
    <source>
        <dbReference type="Proteomes" id="UP000729357"/>
    </source>
</evidence>
<feature type="non-terminal residue" evidence="3">
    <location>
        <position position="1199"/>
    </location>
</feature>
<reference evidence="3" key="2">
    <citation type="submission" date="2021-08" db="EMBL/GenBank/DDBJ databases">
        <authorList>
            <person name="Gostincar C."/>
            <person name="Sun X."/>
            <person name="Song Z."/>
            <person name="Gunde-Cimerman N."/>
        </authorList>
    </citation>
    <scope>NUCLEOTIDE SEQUENCE</scope>
    <source>
        <strain evidence="3">EXF-9298</strain>
    </source>
</reference>
<feature type="region of interest" description="Disordered" evidence="1">
    <location>
        <begin position="512"/>
        <end position="535"/>
    </location>
</feature>
<comment type="caution">
    <text evidence="3">The sequence shown here is derived from an EMBL/GenBank/DDBJ whole genome shotgun (WGS) entry which is preliminary data.</text>
</comment>
<name>A0A9P8FKE0_AURME</name>
<gene>
    <name evidence="3" type="ORF">KCU98_g10693</name>
</gene>
<dbReference type="PANTHER" id="PTHR38694">
    <property type="entry name" value="CONSERVED EXPRESSED PROTEIN"/>
    <property type="match status" value="1"/>
</dbReference>
<evidence type="ECO:0000256" key="1">
    <source>
        <dbReference type="SAM" id="MobiDB-lite"/>
    </source>
</evidence>
<dbReference type="InterPro" id="IPR021709">
    <property type="entry name" value="DUF3292"/>
</dbReference>
<keyword evidence="4" id="KW-1185">Reference proteome</keyword>
<keyword evidence="2" id="KW-0812">Transmembrane</keyword>
<dbReference type="PANTHER" id="PTHR38694:SF1">
    <property type="entry name" value="PEROXIN DOMAIN-CONTAINING PROTEIN"/>
    <property type="match status" value="1"/>
</dbReference>
<dbReference type="Proteomes" id="UP000729357">
    <property type="component" value="Unassembled WGS sequence"/>
</dbReference>